<sequence length="101" mass="11972">MIISLRLIRLAITQDFMLPSENSIGEVEKSDFIYLSRPSKADNKELVIVTMPFMLLKILNKQLQYILEVPVIPDYLLLISNKDHFWLWQDFEVLHGYYQRA</sequence>
<name>A0A9N9ELV2_FUNMO</name>
<protein>
    <submittedName>
        <fullName evidence="1">3187_t:CDS:1</fullName>
    </submittedName>
</protein>
<evidence type="ECO:0000313" key="2">
    <source>
        <dbReference type="Proteomes" id="UP000789375"/>
    </source>
</evidence>
<gene>
    <name evidence="1" type="ORF">FMOSSE_LOCUS13045</name>
</gene>
<dbReference type="EMBL" id="CAJVPP010007053">
    <property type="protein sequence ID" value="CAG8684098.1"/>
    <property type="molecule type" value="Genomic_DNA"/>
</dbReference>
<dbReference type="Proteomes" id="UP000789375">
    <property type="component" value="Unassembled WGS sequence"/>
</dbReference>
<dbReference type="AlphaFoldDB" id="A0A9N9ELV2"/>
<evidence type="ECO:0000313" key="1">
    <source>
        <dbReference type="EMBL" id="CAG8684098.1"/>
    </source>
</evidence>
<accession>A0A9N9ELV2</accession>
<comment type="caution">
    <text evidence="1">The sequence shown here is derived from an EMBL/GenBank/DDBJ whole genome shotgun (WGS) entry which is preliminary data.</text>
</comment>
<reference evidence="1" key="1">
    <citation type="submission" date="2021-06" db="EMBL/GenBank/DDBJ databases">
        <authorList>
            <person name="Kallberg Y."/>
            <person name="Tangrot J."/>
            <person name="Rosling A."/>
        </authorList>
    </citation>
    <scope>NUCLEOTIDE SEQUENCE</scope>
    <source>
        <strain evidence="1">87-6 pot B 2015</strain>
    </source>
</reference>
<proteinExistence type="predicted"/>
<keyword evidence="2" id="KW-1185">Reference proteome</keyword>
<organism evidence="1 2">
    <name type="scientific">Funneliformis mosseae</name>
    <name type="common">Endomycorrhizal fungus</name>
    <name type="synonym">Glomus mosseae</name>
    <dbReference type="NCBI Taxonomy" id="27381"/>
    <lineage>
        <taxon>Eukaryota</taxon>
        <taxon>Fungi</taxon>
        <taxon>Fungi incertae sedis</taxon>
        <taxon>Mucoromycota</taxon>
        <taxon>Glomeromycotina</taxon>
        <taxon>Glomeromycetes</taxon>
        <taxon>Glomerales</taxon>
        <taxon>Glomeraceae</taxon>
        <taxon>Funneliformis</taxon>
    </lineage>
</organism>